<keyword evidence="6" id="KW-0812">Transmembrane</keyword>
<comment type="caution">
    <text evidence="9">The sequence shown here is derived from an EMBL/GenBank/DDBJ whole genome shotgun (WGS) entry which is preliminary data.</text>
</comment>
<keyword evidence="10" id="KW-1185">Reference proteome</keyword>
<evidence type="ECO:0000259" key="8">
    <source>
        <dbReference type="PROSITE" id="PS51292"/>
    </source>
</evidence>
<dbReference type="Pfam" id="PF12428">
    <property type="entry name" value="DUF3675"/>
    <property type="match status" value="1"/>
</dbReference>
<dbReference type="GO" id="GO:0016020">
    <property type="term" value="C:membrane"/>
    <property type="evidence" value="ECO:0007669"/>
    <property type="project" value="TreeGrafter"/>
</dbReference>
<dbReference type="CDD" id="cd16495">
    <property type="entry name" value="RING_CH-C4HC3_MARCH"/>
    <property type="match status" value="1"/>
</dbReference>
<dbReference type="Pfam" id="PF12906">
    <property type="entry name" value="RINGv"/>
    <property type="match status" value="1"/>
</dbReference>
<feature type="domain" description="RING-type" evidence="7">
    <location>
        <begin position="21"/>
        <end position="69"/>
    </location>
</feature>
<dbReference type="PROSITE" id="PS51292">
    <property type="entry name" value="ZF_RING_CH"/>
    <property type="match status" value="1"/>
</dbReference>
<keyword evidence="6" id="KW-0472">Membrane</keyword>
<feature type="transmembrane region" description="Helical" evidence="6">
    <location>
        <begin position="146"/>
        <end position="166"/>
    </location>
</feature>
<keyword evidence="6" id="KW-1133">Transmembrane helix</keyword>
<evidence type="ECO:0000256" key="3">
    <source>
        <dbReference type="ARBA" id="ARBA00022833"/>
    </source>
</evidence>
<dbReference type="EMBL" id="RDQH01000329">
    <property type="protein sequence ID" value="RXI02511.1"/>
    <property type="molecule type" value="Genomic_DNA"/>
</dbReference>
<dbReference type="AlphaFoldDB" id="A0A498K4S7"/>
<accession>A0A498K4S7</accession>
<evidence type="ECO:0000256" key="4">
    <source>
        <dbReference type="PROSITE-ProRule" id="PRU00175"/>
    </source>
</evidence>
<dbReference type="Gene3D" id="3.30.40.10">
    <property type="entry name" value="Zinc/RING finger domain, C3HC4 (zinc finger)"/>
    <property type="match status" value="1"/>
</dbReference>
<dbReference type="GO" id="GO:0004842">
    <property type="term" value="F:ubiquitin-protein transferase activity"/>
    <property type="evidence" value="ECO:0007669"/>
    <property type="project" value="TreeGrafter"/>
</dbReference>
<dbReference type="Gramene" id="mRNA:MD03G0242900">
    <property type="protein sequence ID" value="mRNA:MD03G0242900"/>
    <property type="gene ID" value="MD03G0242900"/>
</dbReference>
<dbReference type="GO" id="GO:0016567">
    <property type="term" value="P:protein ubiquitination"/>
    <property type="evidence" value="ECO:0007669"/>
    <property type="project" value="TreeGrafter"/>
</dbReference>
<feature type="compositionally biased region" description="Acidic residues" evidence="5">
    <location>
        <begin position="106"/>
        <end position="115"/>
    </location>
</feature>
<name>A0A498K4S7_MALDO</name>
<dbReference type="GO" id="GO:0008270">
    <property type="term" value="F:zinc ion binding"/>
    <property type="evidence" value="ECO:0007669"/>
    <property type="project" value="UniProtKB-KW"/>
</dbReference>
<evidence type="ECO:0000256" key="5">
    <source>
        <dbReference type="SAM" id="MobiDB-lite"/>
    </source>
</evidence>
<evidence type="ECO:0000313" key="9">
    <source>
        <dbReference type="EMBL" id="RXI02511.1"/>
    </source>
</evidence>
<evidence type="ECO:0000256" key="2">
    <source>
        <dbReference type="ARBA" id="ARBA00022771"/>
    </source>
</evidence>
<reference evidence="9 10" key="1">
    <citation type="submission" date="2018-10" db="EMBL/GenBank/DDBJ databases">
        <title>A high-quality apple genome assembly.</title>
        <authorList>
            <person name="Hu J."/>
        </authorList>
    </citation>
    <scope>NUCLEOTIDE SEQUENCE [LARGE SCALE GENOMIC DNA]</scope>
    <source>
        <strain evidence="10">cv. HFTH1</strain>
        <tissue evidence="9">Young leaf</tissue>
    </source>
</reference>
<gene>
    <name evidence="9" type="ORF">DVH24_002589</name>
</gene>
<evidence type="ECO:0000259" key="7">
    <source>
        <dbReference type="PROSITE" id="PS50089"/>
    </source>
</evidence>
<dbReference type="STRING" id="3750.A0A498K4S7"/>
<dbReference type="PROSITE" id="PS50089">
    <property type="entry name" value="ZF_RING_2"/>
    <property type="match status" value="1"/>
</dbReference>
<dbReference type="PANTHER" id="PTHR23012:SF180">
    <property type="entry name" value="RING_FYVE_PHD ZINC FINGER SUPERFAMILY PROTEIN"/>
    <property type="match status" value="1"/>
</dbReference>
<dbReference type="PANTHER" id="PTHR23012">
    <property type="entry name" value="RING/FYVE/PHD ZINC FINGER DOMAIN-CONTAINING"/>
    <property type="match status" value="1"/>
</dbReference>
<feature type="region of interest" description="Disordered" evidence="5">
    <location>
        <begin position="213"/>
        <end position="239"/>
    </location>
</feature>
<feature type="region of interest" description="Disordered" evidence="5">
    <location>
        <begin position="100"/>
        <end position="123"/>
    </location>
</feature>
<proteinExistence type="predicted"/>
<dbReference type="InterPro" id="IPR033275">
    <property type="entry name" value="MARCH-like"/>
</dbReference>
<keyword evidence="1" id="KW-0479">Metal-binding</keyword>
<dbReference type="SUPFAM" id="SSF57850">
    <property type="entry name" value="RING/U-box"/>
    <property type="match status" value="1"/>
</dbReference>
<dbReference type="InterPro" id="IPR001841">
    <property type="entry name" value="Znf_RING"/>
</dbReference>
<dbReference type="InterPro" id="IPR022143">
    <property type="entry name" value="DUF3675"/>
</dbReference>
<feature type="domain" description="RING-CH-type" evidence="8">
    <location>
        <begin position="13"/>
        <end position="76"/>
    </location>
</feature>
<dbReference type="FunFam" id="3.30.40.10:FF:000318">
    <property type="entry name" value="E3 ubiquitin-protein ligase MARCH4"/>
    <property type="match status" value="1"/>
</dbReference>
<sequence>MGDVILYVEEDLKTCSAVSLCRICHEEETGSSDKTMEAPCACSGTVKFAHRDCIQRWCNEKGNTTCEICLQSYEPGYAAPPPKKTQIDDSAVTIRDSVQVPRRELEQEEEEEEEGAGSPRFAIENGYPSSQCSYAADRSASCCRSLALLFTVVLLVRHLFVVLTGSDEDYPFTLLTVLIIKSSGIILPMYILFRTITAIQNSIHRQYHQYHRYEQQGSEDETDSEDLADNEEAQQHHIV</sequence>
<keyword evidence="3" id="KW-0862">Zinc</keyword>
<dbReference type="InterPro" id="IPR013083">
    <property type="entry name" value="Znf_RING/FYVE/PHD"/>
</dbReference>
<evidence type="ECO:0000256" key="1">
    <source>
        <dbReference type="ARBA" id="ARBA00022723"/>
    </source>
</evidence>
<organism evidence="9 10">
    <name type="scientific">Malus domestica</name>
    <name type="common">Apple</name>
    <name type="synonym">Pyrus malus</name>
    <dbReference type="NCBI Taxonomy" id="3750"/>
    <lineage>
        <taxon>Eukaryota</taxon>
        <taxon>Viridiplantae</taxon>
        <taxon>Streptophyta</taxon>
        <taxon>Embryophyta</taxon>
        <taxon>Tracheophyta</taxon>
        <taxon>Spermatophyta</taxon>
        <taxon>Magnoliopsida</taxon>
        <taxon>eudicotyledons</taxon>
        <taxon>Gunneridae</taxon>
        <taxon>Pentapetalae</taxon>
        <taxon>rosids</taxon>
        <taxon>fabids</taxon>
        <taxon>Rosales</taxon>
        <taxon>Rosaceae</taxon>
        <taxon>Amygdaloideae</taxon>
        <taxon>Maleae</taxon>
        <taxon>Malus</taxon>
    </lineage>
</organism>
<evidence type="ECO:0000256" key="6">
    <source>
        <dbReference type="SAM" id="Phobius"/>
    </source>
</evidence>
<dbReference type="SMART" id="SM00744">
    <property type="entry name" value="RINGv"/>
    <property type="match status" value="1"/>
</dbReference>
<evidence type="ECO:0000313" key="10">
    <source>
        <dbReference type="Proteomes" id="UP000290289"/>
    </source>
</evidence>
<protein>
    <submittedName>
        <fullName evidence="9">Uncharacterized protein</fullName>
    </submittedName>
</protein>
<dbReference type="OrthoDB" id="264354at2759"/>
<feature type="compositionally biased region" description="Acidic residues" evidence="5">
    <location>
        <begin position="217"/>
        <end position="232"/>
    </location>
</feature>
<dbReference type="InterPro" id="IPR011016">
    <property type="entry name" value="Znf_RING-CH"/>
</dbReference>
<dbReference type="Proteomes" id="UP000290289">
    <property type="component" value="Chromosome 3"/>
</dbReference>
<feature type="transmembrane region" description="Helical" evidence="6">
    <location>
        <begin position="172"/>
        <end position="193"/>
    </location>
</feature>
<keyword evidence="2 4" id="KW-0863">Zinc-finger</keyword>